<dbReference type="EMBL" id="JAYMYS010000001">
    <property type="protein sequence ID" value="KAK7411567.1"/>
    <property type="molecule type" value="Genomic_DNA"/>
</dbReference>
<organism evidence="1 2">
    <name type="scientific">Psophocarpus tetragonolobus</name>
    <name type="common">Winged bean</name>
    <name type="synonym">Dolichos tetragonolobus</name>
    <dbReference type="NCBI Taxonomy" id="3891"/>
    <lineage>
        <taxon>Eukaryota</taxon>
        <taxon>Viridiplantae</taxon>
        <taxon>Streptophyta</taxon>
        <taxon>Embryophyta</taxon>
        <taxon>Tracheophyta</taxon>
        <taxon>Spermatophyta</taxon>
        <taxon>Magnoliopsida</taxon>
        <taxon>eudicotyledons</taxon>
        <taxon>Gunneridae</taxon>
        <taxon>Pentapetalae</taxon>
        <taxon>rosids</taxon>
        <taxon>fabids</taxon>
        <taxon>Fabales</taxon>
        <taxon>Fabaceae</taxon>
        <taxon>Papilionoideae</taxon>
        <taxon>50 kb inversion clade</taxon>
        <taxon>NPAAA clade</taxon>
        <taxon>indigoferoid/millettioid clade</taxon>
        <taxon>Phaseoleae</taxon>
        <taxon>Psophocarpus</taxon>
    </lineage>
</organism>
<reference evidence="1 2" key="1">
    <citation type="submission" date="2024-01" db="EMBL/GenBank/DDBJ databases">
        <title>The genomes of 5 underutilized Papilionoideae crops provide insights into root nodulation and disease resistanc.</title>
        <authorList>
            <person name="Jiang F."/>
        </authorList>
    </citation>
    <scope>NUCLEOTIDE SEQUENCE [LARGE SCALE GENOMIC DNA]</scope>
    <source>
        <strain evidence="1">DUOXIRENSHENG_FW03</strain>
        <tissue evidence="1">Leaves</tissue>
    </source>
</reference>
<proteinExistence type="predicted"/>
<evidence type="ECO:0000313" key="1">
    <source>
        <dbReference type="EMBL" id="KAK7411567.1"/>
    </source>
</evidence>
<comment type="caution">
    <text evidence="1">The sequence shown here is derived from an EMBL/GenBank/DDBJ whole genome shotgun (WGS) entry which is preliminary data.</text>
</comment>
<dbReference type="AlphaFoldDB" id="A0AAN9SZN4"/>
<accession>A0AAN9SZN4</accession>
<protein>
    <submittedName>
        <fullName evidence="1">Uncharacterized protein</fullName>
    </submittedName>
</protein>
<dbReference type="Proteomes" id="UP001386955">
    <property type="component" value="Unassembled WGS sequence"/>
</dbReference>
<evidence type="ECO:0000313" key="2">
    <source>
        <dbReference type="Proteomes" id="UP001386955"/>
    </source>
</evidence>
<keyword evidence="2" id="KW-1185">Reference proteome</keyword>
<gene>
    <name evidence="1" type="ORF">VNO78_03002</name>
</gene>
<sequence>MQPTRIRSKLRREFEKLYEIVNKTHAGALSHSGAFSALSRALSLSTVLSGLPLNPSSLTIHQPNAQFKPFQTELRSHTERSEAQKDLSVWSRCL</sequence>
<name>A0AAN9SZN4_PSOTE</name>